<feature type="domain" description="Ammonium transporter AmtB-like" evidence="11">
    <location>
        <begin position="284"/>
        <end position="489"/>
    </location>
</feature>
<comment type="caution">
    <text evidence="12">The sequence shown here is derived from an EMBL/GenBank/DDBJ whole genome shotgun (WGS) entry which is preliminary data.</text>
</comment>
<name>I4LYQ6_GARVA</name>
<dbReference type="InterPro" id="IPR001905">
    <property type="entry name" value="Ammonium_transpt"/>
</dbReference>
<protein>
    <recommendedName>
        <fullName evidence="8">Ammonium transporter</fullName>
    </recommendedName>
</protein>
<evidence type="ECO:0000256" key="7">
    <source>
        <dbReference type="ARBA" id="ARBA00023177"/>
    </source>
</evidence>
<dbReference type="SUPFAM" id="SSF111352">
    <property type="entry name" value="Ammonium transporter"/>
    <property type="match status" value="2"/>
</dbReference>
<proteinExistence type="inferred from homology"/>
<comment type="subcellular location">
    <subcellularLocation>
        <location evidence="1">Membrane</location>
        <topology evidence="1">Multi-pass membrane protein</topology>
    </subcellularLocation>
</comment>
<gene>
    <name evidence="12" type="ORF">CGSMWGv1400E_00819</name>
</gene>
<dbReference type="EMBL" id="ADER01000003">
    <property type="protein sequence ID" value="EIK82096.1"/>
    <property type="molecule type" value="Genomic_DNA"/>
</dbReference>
<keyword evidence="7" id="KW-0924">Ammonia transport</keyword>
<dbReference type="Gene3D" id="1.10.3430.10">
    <property type="entry name" value="Ammonium transporter AmtB like domains"/>
    <property type="match status" value="1"/>
</dbReference>
<dbReference type="InterPro" id="IPR024041">
    <property type="entry name" value="NH4_transpt_AmtB-like_dom"/>
</dbReference>
<feature type="transmembrane region" description="Helical" evidence="10">
    <location>
        <begin position="135"/>
        <end position="162"/>
    </location>
</feature>
<evidence type="ECO:0000256" key="3">
    <source>
        <dbReference type="ARBA" id="ARBA00022448"/>
    </source>
</evidence>
<evidence type="ECO:0000256" key="2">
    <source>
        <dbReference type="ARBA" id="ARBA00005887"/>
    </source>
</evidence>
<dbReference type="PANTHER" id="PTHR43029">
    <property type="entry name" value="AMMONIUM TRANSPORTER MEP2"/>
    <property type="match status" value="1"/>
</dbReference>
<feature type="transmembrane region" description="Helical" evidence="10">
    <location>
        <begin position="39"/>
        <end position="59"/>
    </location>
</feature>
<dbReference type="InterPro" id="IPR029020">
    <property type="entry name" value="Ammonium/urea_transptr"/>
</dbReference>
<evidence type="ECO:0000313" key="13">
    <source>
        <dbReference type="Proteomes" id="UP000004884"/>
    </source>
</evidence>
<comment type="similarity">
    <text evidence="2">Belongs to the ammonia transporter channel (TC 1.A.11.2) family.</text>
</comment>
<evidence type="ECO:0000256" key="1">
    <source>
        <dbReference type="ARBA" id="ARBA00004141"/>
    </source>
</evidence>
<evidence type="ECO:0000313" key="12">
    <source>
        <dbReference type="EMBL" id="EIK82096.1"/>
    </source>
</evidence>
<dbReference type="Proteomes" id="UP000004884">
    <property type="component" value="Unassembled WGS sequence"/>
</dbReference>
<dbReference type="PANTHER" id="PTHR43029:SF10">
    <property type="entry name" value="AMMONIUM TRANSPORTER MEP2"/>
    <property type="match status" value="1"/>
</dbReference>
<keyword evidence="3" id="KW-0813">Transport</keyword>
<evidence type="ECO:0000256" key="8">
    <source>
        <dbReference type="ARBA" id="ARBA00050025"/>
    </source>
</evidence>
<evidence type="ECO:0000259" key="11">
    <source>
        <dbReference type="Pfam" id="PF00909"/>
    </source>
</evidence>
<evidence type="ECO:0000256" key="6">
    <source>
        <dbReference type="ARBA" id="ARBA00023136"/>
    </source>
</evidence>
<dbReference type="GO" id="GO:0005886">
    <property type="term" value="C:plasma membrane"/>
    <property type="evidence" value="ECO:0007669"/>
    <property type="project" value="TreeGrafter"/>
</dbReference>
<dbReference type="Pfam" id="PF00909">
    <property type="entry name" value="Ammonium_transp"/>
    <property type="match status" value="2"/>
</dbReference>
<feature type="transmembrane region" description="Helical" evidence="10">
    <location>
        <begin position="438"/>
        <end position="462"/>
    </location>
</feature>
<feature type="compositionally biased region" description="Acidic residues" evidence="9">
    <location>
        <begin position="576"/>
        <end position="588"/>
    </location>
</feature>
<dbReference type="PATRIC" id="fig|698956.3.peg.162"/>
<feature type="transmembrane region" description="Helical" evidence="10">
    <location>
        <begin position="320"/>
        <end position="339"/>
    </location>
</feature>
<feature type="compositionally biased region" description="Acidic residues" evidence="9">
    <location>
        <begin position="529"/>
        <end position="541"/>
    </location>
</feature>
<feature type="transmembrane region" description="Helical" evidence="10">
    <location>
        <begin position="182"/>
        <end position="205"/>
    </location>
</feature>
<feature type="transmembrane region" description="Helical" evidence="10">
    <location>
        <begin position="346"/>
        <end position="367"/>
    </location>
</feature>
<feature type="transmembrane region" description="Helical" evidence="10">
    <location>
        <begin position="6"/>
        <end position="27"/>
    </location>
</feature>
<organism evidence="12 13">
    <name type="scientific">Gardnerella vaginalis 1400E</name>
    <dbReference type="NCBI Taxonomy" id="698956"/>
    <lineage>
        <taxon>Bacteria</taxon>
        <taxon>Bacillati</taxon>
        <taxon>Actinomycetota</taxon>
        <taxon>Actinomycetes</taxon>
        <taxon>Bifidobacteriales</taxon>
        <taxon>Bifidobacteriaceae</taxon>
        <taxon>Gardnerella</taxon>
    </lineage>
</organism>
<feature type="domain" description="Ammonium transporter AmtB-like" evidence="11">
    <location>
        <begin position="8"/>
        <end position="201"/>
    </location>
</feature>
<feature type="region of interest" description="Disordered" evidence="9">
    <location>
        <begin position="529"/>
        <end position="610"/>
    </location>
</feature>
<dbReference type="GO" id="GO:0008519">
    <property type="term" value="F:ammonium channel activity"/>
    <property type="evidence" value="ECO:0007669"/>
    <property type="project" value="InterPro"/>
</dbReference>
<feature type="compositionally biased region" description="Basic residues" evidence="9">
    <location>
        <begin position="601"/>
        <end position="610"/>
    </location>
</feature>
<feature type="transmembrane region" description="Helical" evidence="10">
    <location>
        <begin position="402"/>
        <end position="423"/>
    </location>
</feature>
<dbReference type="RefSeq" id="WP_004574437.1">
    <property type="nucleotide sequence ID" value="NZ_ADER01000003.1"/>
</dbReference>
<evidence type="ECO:0000256" key="10">
    <source>
        <dbReference type="SAM" id="Phobius"/>
    </source>
</evidence>
<feature type="transmembrane region" description="Helical" evidence="10">
    <location>
        <begin position="373"/>
        <end position="390"/>
    </location>
</feature>
<evidence type="ECO:0000256" key="5">
    <source>
        <dbReference type="ARBA" id="ARBA00022989"/>
    </source>
</evidence>
<keyword evidence="6 10" id="KW-0472">Membrane</keyword>
<reference evidence="12 13" key="1">
    <citation type="journal article" date="2012" name="J. Bacteriol.">
        <title>Comparative Genomic Analyses of 17 Clinical Isolates of Gardnerella vaginalis Provide Evidence of Multiple Genetically Isolated Clades Consistent with Subspeciation into Genovars.</title>
        <authorList>
            <person name="Ahmed A."/>
            <person name="Earl J."/>
            <person name="Retchless A."/>
            <person name="Hillier S."/>
            <person name="Rabe L."/>
            <person name="Cherpes T."/>
            <person name="Powell E."/>
            <person name="Janto B."/>
            <person name="Eutsey R."/>
            <person name="Hiller N.L."/>
            <person name="Boissy R."/>
            <person name="Dahlgreen M."/>
            <person name="Hall B."/>
            <person name="Costerton J."/>
            <person name="Post J.C."/>
            <person name="Hu F."/>
            <person name="Ehrlich G."/>
        </authorList>
    </citation>
    <scope>NUCLEOTIDE SEQUENCE [LARGE SCALE GENOMIC DNA]</scope>
    <source>
        <strain evidence="12 13">1400E</strain>
    </source>
</reference>
<evidence type="ECO:0000256" key="4">
    <source>
        <dbReference type="ARBA" id="ARBA00022692"/>
    </source>
</evidence>
<evidence type="ECO:0000256" key="9">
    <source>
        <dbReference type="SAM" id="MobiDB-lite"/>
    </source>
</evidence>
<feature type="transmembrane region" description="Helical" evidence="10">
    <location>
        <begin position="109"/>
        <end position="128"/>
    </location>
</feature>
<feature type="transmembrane region" description="Helical" evidence="10">
    <location>
        <begin position="291"/>
        <end position="314"/>
    </location>
</feature>
<keyword evidence="4 10" id="KW-0812">Transmembrane</keyword>
<keyword evidence="5 10" id="KW-1133">Transmembrane helix</keyword>
<sequence length="610" mass="63366">MTAMDPQWALLAAALVFIITPGIALFYGGRERATSMVNMMMLSAGAIAVTTIVWTLWGWSMAFAGKDMIGGVVGDPVSGLLLRDSMVADHGIFTSMDANTGLSGGGIPAAFRLACAVVAVALITGALAGRVKYAIWLIFVAVWVTLVFAPLAHMVCGGGLLSPNGAISQALGIQVHDFAGGSLLHLTAAVSALAIVLIIGGHAHFPLKRFVLHTKSSAVQDKSSNSSNNSEHKGNLVRALWADVARFSKLETNMGSSSSKAEDSSDSVEAVSDVADNSVNVLKRHPHNVPFVVLGIFIIWFGWLGLMIGSSVGLPGVAGYAWVSSTITASASMLAWGVTERLRSGCFTAVGAASGIMAGLAASAAAADVIAPLWAMVLGVIVGVATCLATHSKTFARYDGALHVVSVNGIAALIGIFAVGLFADSSGLFCVGDWHQLIAQICLLVITVLYSGAVTALVAFGLEKLFGWRISEAKERKGVDLADQGERAYDFSSIAQARAGAVVEVADSEEGKTQVAVLTPVAISVDESVVDADGDSVDSDSDSAVAGDNSAHSDDNVSAQSQDEVELGEEKIETEKDGEESEDSEEADSSSVENKSDKSRSNSKKSQKKQ</sequence>
<dbReference type="AlphaFoldDB" id="I4LYQ6"/>
<accession>I4LYQ6</accession>